<feature type="chain" id="PRO_5044826158" description="C1q domain-containing protein" evidence="5">
    <location>
        <begin position="24"/>
        <end position="233"/>
    </location>
</feature>
<evidence type="ECO:0000256" key="1">
    <source>
        <dbReference type="ARBA" id="ARBA00004613"/>
    </source>
</evidence>
<evidence type="ECO:0000259" key="6">
    <source>
        <dbReference type="PROSITE" id="PS50871"/>
    </source>
</evidence>
<accession>A0ABD3WA79</accession>
<evidence type="ECO:0000256" key="2">
    <source>
        <dbReference type="ARBA" id="ARBA00022525"/>
    </source>
</evidence>
<name>A0ABD3WA79_SINWO</name>
<keyword evidence="8" id="KW-1185">Reference proteome</keyword>
<dbReference type="Pfam" id="PF00386">
    <property type="entry name" value="C1q"/>
    <property type="match status" value="1"/>
</dbReference>
<evidence type="ECO:0000256" key="3">
    <source>
        <dbReference type="ARBA" id="ARBA00022729"/>
    </source>
</evidence>
<dbReference type="PROSITE" id="PS50871">
    <property type="entry name" value="C1Q"/>
    <property type="match status" value="1"/>
</dbReference>
<gene>
    <name evidence="7" type="ORF">ACJMK2_042372</name>
</gene>
<dbReference type="PANTHER" id="PTHR22923">
    <property type="entry name" value="CEREBELLIN-RELATED"/>
    <property type="match status" value="1"/>
</dbReference>
<dbReference type="Gene3D" id="2.60.120.40">
    <property type="match status" value="1"/>
</dbReference>
<keyword evidence="2" id="KW-0964">Secreted</keyword>
<reference evidence="7 8" key="1">
    <citation type="submission" date="2024-11" db="EMBL/GenBank/DDBJ databases">
        <title>Chromosome-level genome assembly of the freshwater bivalve Anodonta woodiana.</title>
        <authorList>
            <person name="Chen X."/>
        </authorList>
    </citation>
    <scope>NUCLEOTIDE SEQUENCE [LARGE SCALE GENOMIC DNA]</scope>
    <source>
        <strain evidence="7">MN2024</strain>
        <tissue evidence="7">Gills</tissue>
    </source>
</reference>
<evidence type="ECO:0000256" key="4">
    <source>
        <dbReference type="SAM" id="Coils"/>
    </source>
</evidence>
<feature type="domain" description="C1q" evidence="6">
    <location>
        <begin position="98"/>
        <end position="233"/>
    </location>
</feature>
<dbReference type="Proteomes" id="UP001634394">
    <property type="component" value="Unassembled WGS sequence"/>
</dbReference>
<dbReference type="InterPro" id="IPR008983">
    <property type="entry name" value="Tumour_necrosis_fac-like_dom"/>
</dbReference>
<sequence>MGLENVALIVLSTSIIFGRGTRATDADVTCARFGYEYNVLKRVVTLEVEQRAVDEMEREMWERIGTLNQEMKVKRQEVKELNEDLRRLRDDISAGFTKLTSPVVFKVKKLPSKTTAASRVLLFDSVETNVGDAFSVEHGFFKAPEAGTYIFTVQVCCYPGTWVFYDIKVRGTTVAEIRAGDSSLYDCSMEVIAHTLNVGDEVWVQHKGGNNVDKHWAMFDGVLIKVINMTAWD</sequence>
<dbReference type="EMBL" id="JBJQND010000008">
    <property type="protein sequence ID" value="KAL3869723.1"/>
    <property type="molecule type" value="Genomic_DNA"/>
</dbReference>
<proteinExistence type="predicted"/>
<organism evidence="7 8">
    <name type="scientific">Sinanodonta woodiana</name>
    <name type="common">Chinese pond mussel</name>
    <name type="synonym">Anodonta woodiana</name>
    <dbReference type="NCBI Taxonomy" id="1069815"/>
    <lineage>
        <taxon>Eukaryota</taxon>
        <taxon>Metazoa</taxon>
        <taxon>Spiralia</taxon>
        <taxon>Lophotrochozoa</taxon>
        <taxon>Mollusca</taxon>
        <taxon>Bivalvia</taxon>
        <taxon>Autobranchia</taxon>
        <taxon>Heteroconchia</taxon>
        <taxon>Palaeoheterodonta</taxon>
        <taxon>Unionida</taxon>
        <taxon>Unionoidea</taxon>
        <taxon>Unionidae</taxon>
        <taxon>Unioninae</taxon>
        <taxon>Sinanodonta</taxon>
    </lineage>
</organism>
<comment type="subcellular location">
    <subcellularLocation>
        <location evidence="1">Secreted</location>
    </subcellularLocation>
</comment>
<feature type="signal peptide" evidence="5">
    <location>
        <begin position="1"/>
        <end position="23"/>
    </location>
</feature>
<dbReference type="InterPro" id="IPR001073">
    <property type="entry name" value="C1q_dom"/>
</dbReference>
<dbReference type="SUPFAM" id="SSF49842">
    <property type="entry name" value="TNF-like"/>
    <property type="match status" value="1"/>
</dbReference>
<dbReference type="GO" id="GO:0005576">
    <property type="term" value="C:extracellular region"/>
    <property type="evidence" value="ECO:0007669"/>
    <property type="project" value="UniProtKB-SubCell"/>
</dbReference>
<dbReference type="InterPro" id="IPR050822">
    <property type="entry name" value="Cerebellin_Synaptic_Org"/>
</dbReference>
<keyword evidence="3 5" id="KW-0732">Signal</keyword>
<evidence type="ECO:0000313" key="7">
    <source>
        <dbReference type="EMBL" id="KAL3869723.1"/>
    </source>
</evidence>
<protein>
    <recommendedName>
        <fullName evidence="6">C1q domain-containing protein</fullName>
    </recommendedName>
</protein>
<dbReference type="AlphaFoldDB" id="A0ABD3WA79"/>
<evidence type="ECO:0000256" key="5">
    <source>
        <dbReference type="SAM" id="SignalP"/>
    </source>
</evidence>
<feature type="coiled-coil region" evidence="4">
    <location>
        <begin position="64"/>
        <end position="91"/>
    </location>
</feature>
<dbReference type="PANTHER" id="PTHR22923:SF116">
    <property type="entry name" value="C1Q DOMAIN-CONTAINING PROTEIN"/>
    <property type="match status" value="1"/>
</dbReference>
<evidence type="ECO:0000313" key="8">
    <source>
        <dbReference type="Proteomes" id="UP001634394"/>
    </source>
</evidence>
<keyword evidence="4" id="KW-0175">Coiled coil</keyword>
<comment type="caution">
    <text evidence="7">The sequence shown here is derived from an EMBL/GenBank/DDBJ whole genome shotgun (WGS) entry which is preliminary data.</text>
</comment>